<dbReference type="EMBL" id="MH632120">
    <property type="protein sequence ID" value="AXN53339.1"/>
    <property type="molecule type" value="Genomic_DNA"/>
</dbReference>
<protein>
    <submittedName>
        <fullName evidence="1">Ribbon-helix-helix DNA binding domain protein</fullName>
    </submittedName>
</protein>
<dbReference type="KEGG" id="vg:60320822"/>
<evidence type="ECO:0000313" key="2">
    <source>
        <dbReference type="Proteomes" id="UP000259812"/>
    </source>
</evidence>
<accession>A0A346FCB4</accession>
<reference evidence="2" key="1">
    <citation type="submission" date="2018-07" db="EMBL/GenBank/DDBJ databases">
        <authorList>
            <person name="Quirk P.G."/>
            <person name="Krulwich T.A."/>
        </authorList>
    </citation>
    <scope>NUCLEOTIDE SEQUENCE [LARGE SCALE GENOMIC DNA]</scope>
</reference>
<name>A0A346FCB4_9CAUD</name>
<dbReference type="GeneID" id="60320822"/>
<dbReference type="Proteomes" id="UP000259812">
    <property type="component" value="Genome"/>
</dbReference>
<dbReference type="Pfam" id="PF23807">
    <property type="entry name" value="RHH_10"/>
    <property type="match status" value="1"/>
</dbReference>
<dbReference type="RefSeq" id="YP_009949418.1">
    <property type="nucleotide sequence ID" value="NC_051580.1"/>
</dbReference>
<keyword evidence="2" id="KW-1185">Reference proteome</keyword>
<gene>
    <name evidence="1" type="primary">67</name>
    <name evidence="1" type="ORF">PBI_THONKO_67</name>
</gene>
<dbReference type="InterPro" id="IPR056972">
    <property type="entry name" value="RHH_dom-containing"/>
</dbReference>
<organism evidence="1 2">
    <name type="scientific">Mycobacterium phage Thonko</name>
    <dbReference type="NCBI Taxonomy" id="2282910"/>
    <lineage>
        <taxon>Viruses</taxon>
        <taxon>Duplodnaviria</taxon>
        <taxon>Heunggongvirae</taxon>
        <taxon>Uroviricota</taxon>
        <taxon>Caudoviricetes</taxon>
        <taxon>Bclasvirinae</taxon>
        <taxon>Thonkovirus</taxon>
        <taxon>Thonkovirus thonko</taxon>
    </lineage>
</organism>
<sequence length="78" mass="8891">MLTKPEPTPRMRGPVKGLIPVKGTAEQHRRLKVAAAEEGMTYIELIEALLDIREERIERRRRQQPSPLHRPADEAANA</sequence>
<proteinExistence type="predicted"/>
<evidence type="ECO:0000313" key="1">
    <source>
        <dbReference type="EMBL" id="AXN53339.1"/>
    </source>
</evidence>